<dbReference type="Pfam" id="PF00877">
    <property type="entry name" value="NLPC_P60"/>
    <property type="match status" value="1"/>
</dbReference>
<sequence length="477" mass="55175">MKKNNKKIKNTNKTIFNTPTINQSSLSFTKKNAIMYKKKSLILLLLFSFTILHANYLLKESKRIKSPIDHMPKAKVADMRKIPQDPAYYAKQIKPFSKKKQLKLDREFNKKYFKPWTIKALDIPQKDFGWEIRFITKKPIYKANGSVIPSSVYNKWIENADYEKINTKKYRAITVRRTDVKALPTSHAFYRDPRRTGEGFPFDYNQNSALHINVPLLISHFSKDKRWAFVQASYAFGWIKTSDLALVNTKFIKAFKNGNYAMTVKDNLRLYKTKNPISIVKLGALFPISKDKKSYLVASRDKKGHAHIETVFIRNKKIIAKKPLPFTPKNVAMLAREFYGEPYGWGGGYECRDCSATTRDFLGPFGIFLRRNSSKQAKDGSNIDIKGLSKAKKKEKIIKDAEPFRSLLYVPGHIVLYLGQYRGEPVIMHTYWGIRKNDRTKLITGRTIITSTEPGKERSDVREKSKLINTLKTIVKF</sequence>
<feature type="domain" description="NLPC/P60 N-terminal" evidence="7">
    <location>
        <begin position="62"/>
        <end position="163"/>
    </location>
</feature>
<keyword evidence="5" id="KW-0812">Transmembrane</keyword>
<evidence type="ECO:0000259" key="7">
    <source>
        <dbReference type="Pfam" id="PF12912"/>
    </source>
</evidence>
<dbReference type="SUPFAM" id="SSF54001">
    <property type="entry name" value="Cysteine proteinases"/>
    <property type="match status" value="1"/>
</dbReference>
<dbReference type="AlphaFoldDB" id="A0A1W1CG07"/>
<evidence type="ECO:0008006" key="10">
    <source>
        <dbReference type="Google" id="ProtNLM"/>
    </source>
</evidence>
<feature type="domain" description="NlpC/P60" evidence="6">
    <location>
        <begin position="340"/>
        <end position="420"/>
    </location>
</feature>
<organism evidence="9">
    <name type="scientific">hydrothermal vent metagenome</name>
    <dbReference type="NCBI Taxonomy" id="652676"/>
    <lineage>
        <taxon>unclassified sequences</taxon>
        <taxon>metagenomes</taxon>
        <taxon>ecological metagenomes</taxon>
    </lineage>
</organism>
<comment type="similarity">
    <text evidence="1">Belongs to the peptidase C40 family.</text>
</comment>
<keyword evidence="4" id="KW-0788">Thiol protease</keyword>
<keyword evidence="3" id="KW-0378">Hydrolase</keyword>
<dbReference type="InterPro" id="IPR038765">
    <property type="entry name" value="Papain-like_cys_pep_sf"/>
</dbReference>
<protein>
    <recommendedName>
        <fullName evidence="10">Lipoprotein, NLP/P60 family</fullName>
    </recommendedName>
</protein>
<keyword evidence="2" id="KW-0645">Protease</keyword>
<evidence type="ECO:0000313" key="9">
    <source>
        <dbReference type="EMBL" id="SFV64694.1"/>
    </source>
</evidence>
<evidence type="ECO:0000256" key="2">
    <source>
        <dbReference type="ARBA" id="ARBA00022670"/>
    </source>
</evidence>
<dbReference type="GO" id="GO:0006508">
    <property type="term" value="P:proteolysis"/>
    <property type="evidence" value="ECO:0007669"/>
    <property type="project" value="UniProtKB-KW"/>
</dbReference>
<dbReference type="PIRSF" id="PIRSF019015">
    <property type="entry name" value="P60_peptidase_YkfC"/>
    <property type="match status" value="1"/>
</dbReference>
<dbReference type="InterPro" id="IPR027017">
    <property type="entry name" value="P60_peptidase_YkfC"/>
</dbReference>
<evidence type="ECO:0000256" key="4">
    <source>
        <dbReference type="ARBA" id="ARBA00022807"/>
    </source>
</evidence>
<feature type="domain" description="SH3b1" evidence="8">
    <location>
        <begin position="189"/>
        <end position="240"/>
    </location>
</feature>
<keyword evidence="5" id="KW-1133">Transmembrane helix</keyword>
<evidence type="ECO:0000259" key="6">
    <source>
        <dbReference type="Pfam" id="PF00877"/>
    </source>
</evidence>
<dbReference type="InterPro" id="IPR039439">
    <property type="entry name" value="SH3b1_dom"/>
</dbReference>
<feature type="transmembrane region" description="Helical" evidence="5">
    <location>
        <begin position="40"/>
        <end position="58"/>
    </location>
</feature>
<dbReference type="Pfam" id="PF12913">
    <property type="entry name" value="SH3_6"/>
    <property type="match status" value="1"/>
</dbReference>
<dbReference type="GO" id="GO:0008234">
    <property type="term" value="F:cysteine-type peptidase activity"/>
    <property type="evidence" value="ECO:0007669"/>
    <property type="project" value="UniProtKB-KW"/>
</dbReference>
<accession>A0A1W1CG07</accession>
<gene>
    <name evidence="9" type="ORF">MNB_SV-3-1552</name>
</gene>
<evidence type="ECO:0000256" key="3">
    <source>
        <dbReference type="ARBA" id="ARBA00022801"/>
    </source>
</evidence>
<reference evidence="9" key="1">
    <citation type="submission" date="2016-10" db="EMBL/GenBank/DDBJ databases">
        <authorList>
            <person name="de Groot N.N."/>
        </authorList>
    </citation>
    <scope>NUCLEOTIDE SEQUENCE</scope>
</reference>
<evidence type="ECO:0000256" key="5">
    <source>
        <dbReference type="SAM" id="Phobius"/>
    </source>
</evidence>
<proteinExistence type="inferred from homology"/>
<dbReference type="InterPro" id="IPR000064">
    <property type="entry name" value="NLP_P60_dom"/>
</dbReference>
<dbReference type="EMBL" id="FPHI01000025">
    <property type="protein sequence ID" value="SFV64694.1"/>
    <property type="molecule type" value="Genomic_DNA"/>
</dbReference>
<dbReference type="InterPro" id="IPR025606">
    <property type="entry name" value="NLPC/P60_N_dom"/>
</dbReference>
<name>A0A1W1CG07_9ZZZZ</name>
<evidence type="ECO:0000256" key="1">
    <source>
        <dbReference type="ARBA" id="ARBA00007074"/>
    </source>
</evidence>
<dbReference type="Gene3D" id="3.90.1720.10">
    <property type="entry name" value="endopeptidase domain like (from Nostoc punctiforme)"/>
    <property type="match status" value="1"/>
</dbReference>
<evidence type="ECO:0000259" key="8">
    <source>
        <dbReference type="Pfam" id="PF12913"/>
    </source>
</evidence>
<dbReference type="Pfam" id="PF12912">
    <property type="entry name" value="N_NLPC_P60"/>
    <property type="match status" value="1"/>
</dbReference>
<keyword evidence="5" id="KW-0472">Membrane</keyword>